<proteinExistence type="predicted"/>
<keyword evidence="2" id="KW-1185">Reference proteome</keyword>
<geneLocation type="plasmid" evidence="2">
    <name>pedy32-46i</name>
</geneLocation>
<organism evidence="1 2">
    <name type="scientific">Euzebya pacifica</name>
    <dbReference type="NCBI Taxonomy" id="1608957"/>
    <lineage>
        <taxon>Bacteria</taxon>
        <taxon>Bacillati</taxon>
        <taxon>Actinomycetota</taxon>
        <taxon>Nitriliruptoria</taxon>
        <taxon>Euzebyales</taxon>
    </lineage>
</organism>
<dbReference type="EMBL" id="CP031166">
    <property type="protein sequence ID" value="AXV10032.1"/>
    <property type="molecule type" value="Genomic_DNA"/>
</dbReference>
<reference evidence="1 2" key="1">
    <citation type="submission" date="2018-09" db="EMBL/GenBank/DDBJ databases">
        <title>Complete genome sequence of Euzebya sp. DY32-46 isolated from seawater of Pacific Ocean.</title>
        <authorList>
            <person name="Xu L."/>
            <person name="Wu Y.-H."/>
            <person name="Xu X.-W."/>
        </authorList>
    </citation>
    <scope>NUCLEOTIDE SEQUENCE [LARGE SCALE GENOMIC DNA]</scope>
    <source>
        <strain evidence="1 2">DY32-46</strain>
        <plasmid evidence="2">pedy32-46i</plasmid>
    </source>
</reference>
<dbReference type="AlphaFoldDB" id="A0A346Y6D5"/>
<gene>
    <name evidence="1" type="ORF">DVS28_b0262</name>
</gene>
<dbReference type="KEGG" id="euz:DVS28_b0262"/>
<accession>A0A346Y6D5</accession>
<evidence type="ECO:0000313" key="2">
    <source>
        <dbReference type="Proteomes" id="UP000264006"/>
    </source>
</evidence>
<dbReference type="Proteomes" id="UP000264006">
    <property type="component" value="Plasmid pEDY32-46I"/>
</dbReference>
<protein>
    <submittedName>
        <fullName evidence="1">Uncharacterized protein</fullName>
    </submittedName>
</protein>
<sequence length="104" mass="11082">MGRSKKESPSSVAIDLPADLTDIPLRNMRSGFCSDPSATHGHDQCDPVVVNRGGSDKLLRCPCDCHEWLWAAAPSSRVNASATIRSLMGYDAAPGTQRALDLAS</sequence>
<name>A0A346Y6D5_9ACTN</name>
<keyword evidence="1" id="KW-0614">Plasmid</keyword>
<evidence type="ECO:0000313" key="1">
    <source>
        <dbReference type="EMBL" id="AXV10032.1"/>
    </source>
</evidence>